<evidence type="ECO:0000313" key="22">
    <source>
        <dbReference type="Proteomes" id="UP001497453"/>
    </source>
</evidence>
<feature type="compositionally biased region" description="Low complexity" evidence="20">
    <location>
        <begin position="288"/>
        <end position="321"/>
    </location>
</feature>
<keyword evidence="8" id="KW-0493">Microtubule</keyword>
<evidence type="ECO:0000256" key="12">
    <source>
        <dbReference type="ARBA" id="ARBA00023054"/>
    </source>
</evidence>
<comment type="similarity">
    <text evidence="4">Belongs to the DASH complex DUO1 family.</text>
</comment>
<keyword evidence="5" id="KW-0158">Chromosome</keyword>
<evidence type="ECO:0000313" key="21">
    <source>
        <dbReference type="EMBL" id="CAL1706881.1"/>
    </source>
</evidence>
<protein>
    <recommendedName>
        <fullName evidence="17">DASH complex subunit DUO1</fullName>
    </recommendedName>
    <alternativeName>
        <fullName evidence="18">Outer kinetochore protein DUO1</fullName>
    </alternativeName>
</protein>
<evidence type="ECO:0000256" key="5">
    <source>
        <dbReference type="ARBA" id="ARBA00022454"/>
    </source>
</evidence>
<comment type="subcellular location">
    <subcellularLocation>
        <location evidence="3">Chromosome</location>
        <location evidence="3">Centromere</location>
        <location evidence="3">Kinetochore</location>
    </subcellularLocation>
    <subcellularLocation>
        <location evidence="2">Cytoplasm</location>
        <location evidence="2">Cytoskeleton</location>
        <location evidence="2">Spindle</location>
    </subcellularLocation>
    <subcellularLocation>
        <location evidence="1">Nucleus</location>
    </subcellularLocation>
</comment>
<evidence type="ECO:0000256" key="13">
    <source>
        <dbReference type="ARBA" id="ARBA00023212"/>
    </source>
</evidence>
<keyword evidence="12 19" id="KW-0175">Coiled coil</keyword>
<evidence type="ECO:0000256" key="20">
    <source>
        <dbReference type="SAM" id="MobiDB-lite"/>
    </source>
</evidence>
<keyword evidence="9" id="KW-0498">Mitosis</keyword>
<keyword evidence="14" id="KW-0539">Nucleus</keyword>
<evidence type="ECO:0000256" key="3">
    <source>
        <dbReference type="ARBA" id="ARBA00004629"/>
    </source>
</evidence>
<evidence type="ECO:0000256" key="8">
    <source>
        <dbReference type="ARBA" id="ARBA00022701"/>
    </source>
</evidence>
<feature type="compositionally biased region" description="Low complexity" evidence="20">
    <location>
        <begin position="23"/>
        <end position="34"/>
    </location>
</feature>
<feature type="region of interest" description="Disordered" evidence="20">
    <location>
        <begin position="223"/>
        <end position="327"/>
    </location>
</feature>
<evidence type="ECO:0000256" key="9">
    <source>
        <dbReference type="ARBA" id="ARBA00022776"/>
    </source>
</evidence>
<evidence type="ECO:0000256" key="16">
    <source>
        <dbReference type="ARBA" id="ARBA00023328"/>
    </source>
</evidence>
<evidence type="ECO:0000256" key="2">
    <source>
        <dbReference type="ARBA" id="ARBA00004186"/>
    </source>
</evidence>
<dbReference type="PANTHER" id="PTHR28216:SF1">
    <property type="entry name" value="DASH COMPLEX SUBUNIT DUO1"/>
    <property type="match status" value="1"/>
</dbReference>
<feature type="compositionally biased region" description="Low complexity" evidence="20">
    <location>
        <begin position="41"/>
        <end position="50"/>
    </location>
</feature>
<dbReference type="EMBL" id="OZ037947">
    <property type="protein sequence ID" value="CAL1706881.1"/>
    <property type="molecule type" value="Genomic_DNA"/>
</dbReference>
<reference evidence="22" key="1">
    <citation type="submission" date="2024-04" db="EMBL/GenBank/DDBJ databases">
        <authorList>
            <person name="Shaw F."/>
            <person name="Minotto A."/>
        </authorList>
    </citation>
    <scope>NUCLEOTIDE SEQUENCE [LARGE SCALE GENOMIC DNA]</scope>
</reference>
<evidence type="ECO:0000256" key="6">
    <source>
        <dbReference type="ARBA" id="ARBA00022490"/>
    </source>
</evidence>
<name>A0ABP1DGC7_9APHY</name>
<dbReference type="Pfam" id="PF08651">
    <property type="entry name" value="DASH_Duo1"/>
    <property type="match status" value="1"/>
</dbReference>
<feature type="coiled-coil region" evidence="19">
    <location>
        <begin position="102"/>
        <end position="151"/>
    </location>
</feature>
<evidence type="ECO:0000256" key="17">
    <source>
        <dbReference type="ARBA" id="ARBA00044152"/>
    </source>
</evidence>
<keyword evidence="10" id="KW-0159">Chromosome partition</keyword>
<keyword evidence="6" id="KW-0963">Cytoplasm</keyword>
<dbReference type="InterPro" id="IPR013960">
    <property type="entry name" value="DASH_Duo1"/>
</dbReference>
<feature type="compositionally biased region" description="Basic and acidic residues" evidence="20">
    <location>
        <begin position="223"/>
        <end position="250"/>
    </location>
</feature>
<feature type="region of interest" description="Disordered" evidence="20">
    <location>
        <begin position="23"/>
        <end position="99"/>
    </location>
</feature>
<evidence type="ECO:0000256" key="14">
    <source>
        <dbReference type="ARBA" id="ARBA00023242"/>
    </source>
</evidence>
<evidence type="ECO:0000256" key="15">
    <source>
        <dbReference type="ARBA" id="ARBA00023306"/>
    </source>
</evidence>
<accession>A0ABP1DGC7</accession>
<keyword evidence="11" id="KW-0995">Kinetochore</keyword>
<dbReference type="PANTHER" id="PTHR28216">
    <property type="entry name" value="DASH COMPLEX SUBUNIT DUO1"/>
    <property type="match status" value="1"/>
</dbReference>
<evidence type="ECO:0000256" key="1">
    <source>
        <dbReference type="ARBA" id="ARBA00004123"/>
    </source>
</evidence>
<keyword evidence="7" id="KW-0132">Cell division</keyword>
<keyword evidence="15" id="KW-0131">Cell cycle</keyword>
<keyword evidence="16" id="KW-0137">Centromere</keyword>
<evidence type="ECO:0000256" key="7">
    <source>
        <dbReference type="ARBA" id="ARBA00022618"/>
    </source>
</evidence>
<proteinExistence type="inferred from homology"/>
<evidence type="ECO:0000256" key="11">
    <source>
        <dbReference type="ARBA" id="ARBA00022838"/>
    </source>
</evidence>
<gene>
    <name evidence="21" type="ORF">GFSPODELE1_LOCUS6093</name>
</gene>
<evidence type="ECO:0000256" key="4">
    <source>
        <dbReference type="ARBA" id="ARBA00005366"/>
    </source>
</evidence>
<keyword evidence="22" id="KW-1185">Reference proteome</keyword>
<dbReference type="Proteomes" id="UP001497453">
    <property type="component" value="Chromosome 4"/>
</dbReference>
<organism evidence="21 22">
    <name type="scientific">Somion occarium</name>
    <dbReference type="NCBI Taxonomy" id="3059160"/>
    <lineage>
        <taxon>Eukaryota</taxon>
        <taxon>Fungi</taxon>
        <taxon>Dikarya</taxon>
        <taxon>Basidiomycota</taxon>
        <taxon>Agaricomycotina</taxon>
        <taxon>Agaricomycetes</taxon>
        <taxon>Polyporales</taxon>
        <taxon>Cerrenaceae</taxon>
        <taxon>Somion</taxon>
    </lineage>
</organism>
<feature type="compositionally biased region" description="Low complexity" evidence="20">
    <location>
        <begin position="257"/>
        <end position="280"/>
    </location>
</feature>
<evidence type="ECO:0000256" key="18">
    <source>
        <dbReference type="ARBA" id="ARBA00044358"/>
    </source>
</evidence>
<keyword evidence="13" id="KW-0206">Cytoskeleton</keyword>
<evidence type="ECO:0000256" key="19">
    <source>
        <dbReference type="SAM" id="Coils"/>
    </source>
</evidence>
<sequence length="327" mass="36061">MDSADFSEFSIPSHDSRILSESLVFPSSSSRSTSQADPDNSDLSLSELSLGTGHLQSGAREKRPFSLLARPIQDESAVVDDDDAQVEGQGEGHGAEGGEMDATMTQEDIENAKRLAARTREEKLQHDLFILKKLNAAFEVYKDALRETKSATDRVSEQLTHTNALLDKYTTILHRSEKITKLILDERWEGAEGDEAQLELERQAEFERRRREEEERVLAVQKERERIEREERERKEKAEKERLAKEKAELVKANALRGIGSSGVRGVRGTRASMRAASAVRGGGRGRGTPPSGLPTSSSMSMRGRPGSSASVRSGSSASRGIPRKVT</sequence>
<evidence type="ECO:0000256" key="10">
    <source>
        <dbReference type="ARBA" id="ARBA00022829"/>
    </source>
</evidence>